<dbReference type="Proteomes" id="UP000192223">
    <property type="component" value="Unplaced"/>
</dbReference>
<name>A0A1W4X8W5_AGRPL</name>
<protein>
    <submittedName>
        <fullName evidence="3">Uncharacterized protein LOC108739396 isoform X1</fullName>
    </submittedName>
</protein>
<accession>A0A1W4X8W5</accession>
<proteinExistence type="predicted"/>
<dbReference type="SUPFAM" id="SSF50353">
    <property type="entry name" value="Cytokine"/>
    <property type="match status" value="1"/>
</dbReference>
<dbReference type="KEGG" id="apln:108739396"/>
<dbReference type="GeneID" id="108739396"/>
<keyword evidence="2" id="KW-1185">Reference proteome</keyword>
<dbReference type="CDD" id="cd23307">
    <property type="entry name" value="beta-trefoil_FGF8-like"/>
    <property type="match status" value="1"/>
</dbReference>
<dbReference type="InParanoid" id="A0A1W4X8W5"/>
<evidence type="ECO:0000256" key="1">
    <source>
        <dbReference type="SAM" id="MobiDB-lite"/>
    </source>
</evidence>
<dbReference type="AlphaFoldDB" id="A0A1W4X8W5"/>
<sequence length="267" mass="30743">MTRVLEGGSSQCAAGYRSGSRGRGVREGLALRNVVTRSHYVRANEASVGQHMCCTRRISQLLVVLALVMMLNIDLALCGPFRNDLQRVKPAAFYNDCSKRYLRIRGKEVTADADEKHKLYMITLTDSHGFLLFDPTANTFFCWKKAKKNVQLKLTARRNPKDLSMCTFEELPVNGASTKYVSMKNKSQMMLFRANGSQLLTRRGMTKRRCQPESFIQDKNHFNETAYESKDEFCRRMKRIKHKHKMADEIKNLCGITTPVQMRKRRM</sequence>
<dbReference type="Gene3D" id="2.80.10.50">
    <property type="match status" value="1"/>
</dbReference>
<feature type="region of interest" description="Disordered" evidence="1">
    <location>
        <begin position="1"/>
        <end position="23"/>
    </location>
</feature>
<evidence type="ECO:0000313" key="3">
    <source>
        <dbReference type="RefSeq" id="XP_018328780.1"/>
    </source>
</evidence>
<evidence type="ECO:0000313" key="2">
    <source>
        <dbReference type="Proteomes" id="UP000192223"/>
    </source>
</evidence>
<dbReference type="OrthoDB" id="5988014at2759"/>
<dbReference type="RefSeq" id="XP_018328780.1">
    <property type="nucleotide sequence ID" value="XM_018473278.1"/>
</dbReference>
<gene>
    <name evidence="3" type="primary">LOC108739396</name>
</gene>
<reference evidence="3" key="1">
    <citation type="submission" date="2025-08" db="UniProtKB">
        <authorList>
            <consortium name="RefSeq"/>
        </authorList>
    </citation>
    <scope>IDENTIFICATION</scope>
    <source>
        <tissue evidence="3">Entire body</tissue>
    </source>
</reference>
<organism evidence="2 3">
    <name type="scientific">Agrilus planipennis</name>
    <name type="common">Emerald ash borer</name>
    <name type="synonym">Agrilus marcopoli</name>
    <dbReference type="NCBI Taxonomy" id="224129"/>
    <lineage>
        <taxon>Eukaryota</taxon>
        <taxon>Metazoa</taxon>
        <taxon>Ecdysozoa</taxon>
        <taxon>Arthropoda</taxon>
        <taxon>Hexapoda</taxon>
        <taxon>Insecta</taxon>
        <taxon>Pterygota</taxon>
        <taxon>Neoptera</taxon>
        <taxon>Endopterygota</taxon>
        <taxon>Coleoptera</taxon>
        <taxon>Polyphaga</taxon>
        <taxon>Elateriformia</taxon>
        <taxon>Buprestoidea</taxon>
        <taxon>Buprestidae</taxon>
        <taxon>Agrilinae</taxon>
        <taxon>Agrilus</taxon>
    </lineage>
</organism>
<dbReference type="CTD" id="116164619"/>
<dbReference type="InterPro" id="IPR008996">
    <property type="entry name" value="IL1/FGF"/>
</dbReference>